<evidence type="ECO:0000256" key="8">
    <source>
        <dbReference type="SAM" id="SignalP"/>
    </source>
</evidence>
<dbReference type="STRING" id="1088818.A0A2I0A3K5"/>
<dbReference type="EMBL" id="KZ452031">
    <property type="protein sequence ID" value="PKA50118.1"/>
    <property type="molecule type" value="Genomic_DNA"/>
</dbReference>
<dbReference type="OrthoDB" id="775830at2759"/>
<dbReference type="InterPro" id="IPR034161">
    <property type="entry name" value="Pepsin-like_plant"/>
</dbReference>
<dbReference type="SUPFAM" id="SSF50630">
    <property type="entry name" value="Acid proteases"/>
    <property type="match status" value="1"/>
</dbReference>
<comment type="similarity">
    <text evidence="1 7">Belongs to the peptidase A1 family.</text>
</comment>
<accession>A0A2I0A3K5</accession>
<dbReference type="PANTHER" id="PTHR47967">
    <property type="entry name" value="OS07G0603500 PROTEIN-RELATED"/>
    <property type="match status" value="1"/>
</dbReference>
<feature type="signal peptide" evidence="8">
    <location>
        <begin position="1"/>
        <end position="24"/>
    </location>
</feature>
<keyword evidence="2 7" id="KW-0645">Protease</keyword>
<evidence type="ECO:0000256" key="6">
    <source>
        <dbReference type="PIRSR" id="PIRSR601461-1"/>
    </source>
</evidence>
<dbReference type="InterPro" id="IPR033121">
    <property type="entry name" value="PEPTIDASE_A1"/>
</dbReference>
<dbReference type="GO" id="GO:0006508">
    <property type="term" value="P:proteolysis"/>
    <property type="evidence" value="ECO:0007669"/>
    <property type="project" value="UniProtKB-KW"/>
</dbReference>
<dbReference type="PANTHER" id="PTHR47967:SF128">
    <property type="entry name" value="ASPARTIC PROTEINASE CDR1-LIKE"/>
    <property type="match status" value="1"/>
</dbReference>
<evidence type="ECO:0000256" key="1">
    <source>
        <dbReference type="ARBA" id="ARBA00007447"/>
    </source>
</evidence>
<feature type="chain" id="PRO_5014127803" evidence="8">
    <location>
        <begin position="25"/>
        <end position="464"/>
    </location>
</feature>
<reference evidence="10 11" key="1">
    <citation type="journal article" date="2017" name="Nature">
        <title>The Apostasia genome and the evolution of orchids.</title>
        <authorList>
            <person name="Zhang G.Q."/>
            <person name="Liu K.W."/>
            <person name="Li Z."/>
            <person name="Lohaus R."/>
            <person name="Hsiao Y.Y."/>
            <person name="Niu S.C."/>
            <person name="Wang J.Y."/>
            <person name="Lin Y.C."/>
            <person name="Xu Q."/>
            <person name="Chen L.J."/>
            <person name="Yoshida K."/>
            <person name="Fujiwara S."/>
            <person name="Wang Z.W."/>
            <person name="Zhang Y.Q."/>
            <person name="Mitsuda N."/>
            <person name="Wang M."/>
            <person name="Liu G.H."/>
            <person name="Pecoraro L."/>
            <person name="Huang H.X."/>
            <person name="Xiao X.J."/>
            <person name="Lin M."/>
            <person name="Wu X.Y."/>
            <person name="Wu W.L."/>
            <person name="Chen Y.Y."/>
            <person name="Chang S.B."/>
            <person name="Sakamoto S."/>
            <person name="Ohme-Takagi M."/>
            <person name="Yagi M."/>
            <person name="Zeng S.J."/>
            <person name="Shen C.Y."/>
            <person name="Yeh C.M."/>
            <person name="Luo Y.B."/>
            <person name="Tsai W.C."/>
            <person name="Van de Peer Y."/>
            <person name="Liu Z.J."/>
        </authorList>
    </citation>
    <scope>NUCLEOTIDE SEQUENCE [LARGE SCALE GENOMIC DNA]</scope>
    <source>
        <strain evidence="11">cv. Shenzhen</strain>
        <tissue evidence="10">Stem</tissue>
    </source>
</reference>
<protein>
    <submittedName>
        <fullName evidence="10">Aspartic proteinase CDR1</fullName>
    </submittedName>
</protein>
<dbReference type="AlphaFoldDB" id="A0A2I0A3K5"/>
<evidence type="ECO:0000256" key="7">
    <source>
        <dbReference type="RuleBase" id="RU000454"/>
    </source>
</evidence>
<feature type="domain" description="Peptidase A1" evidence="9">
    <location>
        <begin position="109"/>
        <end position="457"/>
    </location>
</feature>
<dbReference type="CDD" id="cd05476">
    <property type="entry name" value="pepsin_A_like_plant"/>
    <property type="match status" value="1"/>
</dbReference>
<evidence type="ECO:0000256" key="4">
    <source>
        <dbReference type="ARBA" id="ARBA00022801"/>
    </source>
</evidence>
<evidence type="ECO:0000313" key="10">
    <source>
        <dbReference type="EMBL" id="PKA50118.1"/>
    </source>
</evidence>
<dbReference type="PRINTS" id="PR00792">
    <property type="entry name" value="PEPSIN"/>
</dbReference>
<dbReference type="InterPro" id="IPR032861">
    <property type="entry name" value="TAXi_N"/>
</dbReference>
<dbReference type="InterPro" id="IPR032799">
    <property type="entry name" value="TAXi_C"/>
</dbReference>
<keyword evidence="8" id="KW-0732">Signal</keyword>
<keyword evidence="4 7" id="KW-0378">Hydrolase</keyword>
<sequence>MSIVSASMASSLAFLLLLAVSAAALHHMPASGNGGFSVDLIHRDSPKSPLHDPDSTPFSRISAAAGSSRARAAYFLSRISMTSSSSSPNEDGAVTDFYSGITPVNNSAYLMHLMLGTPETEIVVVLDTGSDLNWVNCKPCHTCHHHNAAIFKPRASSTYKAVSCHADNCLLLEKHASCTRTSKCQYRYGYGDGSVVEGLLSTETLRFDSTGGHRVEFPMIRFGCTHRIKGTTFNQLAVSGIVSLGGGKLSLIRQLGSAIGSKFSYCLPSFLETSAKGRLNFGSSAIVSGPNSVTTPLIPTNYDTFYVLHLEQIIVAGKAIAVKASEKLGGGRGNIIIDSGTTLTLIDDASTLKAVARKVARSTKLPQVKDPNESFVLCFDVSGVKHYTKLFPELTFRFSGGASLVLPIENAYVLAAENTACLGLISSGDIGVNIFGNIAQQNFHIGYDLESMKLTFAPADCANL</sequence>
<gene>
    <name evidence="10" type="primary">CDR1</name>
    <name evidence="10" type="ORF">AXF42_Ash019637</name>
</gene>
<dbReference type="Pfam" id="PF14543">
    <property type="entry name" value="TAXi_N"/>
    <property type="match status" value="1"/>
</dbReference>
<evidence type="ECO:0000256" key="5">
    <source>
        <dbReference type="ARBA" id="ARBA00023180"/>
    </source>
</evidence>
<dbReference type="GO" id="GO:0004190">
    <property type="term" value="F:aspartic-type endopeptidase activity"/>
    <property type="evidence" value="ECO:0007669"/>
    <property type="project" value="UniProtKB-KW"/>
</dbReference>
<proteinExistence type="inferred from homology"/>
<evidence type="ECO:0000313" key="11">
    <source>
        <dbReference type="Proteomes" id="UP000236161"/>
    </source>
</evidence>
<dbReference type="InterPro" id="IPR001461">
    <property type="entry name" value="Aspartic_peptidase_A1"/>
</dbReference>
<evidence type="ECO:0000256" key="2">
    <source>
        <dbReference type="ARBA" id="ARBA00022670"/>
    </source>
</evidence>
<dbReference type="InterPro" id="IPR051708">
    <property type="entry name" value="Plant_Aspart_Prot_A1"/>
</dbReference>
<keyword evidence="3 7" id="KW-0064">Aspartyl protease</keyword>
<dbReference type="PROSITE" id="PS00141">
    <property type="entry name" value="ASP_PROTEASE"/>
    <property type="match status" value="1"/>
</dbReference>
<keyword evidence="5" id="KW-0325">Glycoprotein</keyword>
<dbReference type="GO" id="GO:0005576">
    <property type="term" value="C:extracellular region"/>
    <property type="evidence" value="ECO:0007669"/>
    <property type="project" value="TreeGrafter"/>
</dbReference>
<feature type="active site" evidence="6">
    <location>
        <position position="338"/>
    </location>
</feature>
<evidence type="ECO:0000256" key="3">
    <source>
        <dbReference type="ARBA" id="ARBA00022750"/>
    </source>
</evidence>
<keyword evidence="11" id="KW-1185">Reference proteome</keyword>
<dbReference type="Gene3D" id="2.40.70.10">
    <property type="entry name" value="Acid Proteases"/>
    <property type="match status" value="2"/>
</dbReference>
<dbReference type="Proteomes" id="UP000236161">
    <property type="component" value="Unassembled WGS sequence"/>
</dbReference>
<dbReference type="FunFam" id="2.40.70.10:FF:000031">
    <property type="entry name" value="Aspartyl protease AED1"/>
    <property type="match status" value="1"/>
</dbReference>
<evidence type="ECO:0000259" key="9">
    <source>
        <dbReference type="PROSITE" id="PS51767"/>
    </source>
</evidence>
<dbReference type="InterPro" id="IPR001969">
    <property type="entry name" value="Aspartic_peptidase_AS"/>
</dbReference>
<dbReference type="InterPro" id="IPR021109">
    <property type="entry name" value="Peptidase_aspartic_dom_sf"/>
</dbReference>
<organism evidence="10 11">
    <name type="scientific">Apostasia shenzhenica</name>
    <dbReference type="NCBI Taxonomy" id="1088818"/>
    <lineage>
        <taxon>Eukaryota</taxon>
        <taxon>Viridiplantae</taxon>
        <taxon>Streptophyta</taxon>
        <taxon>Embryophyta</taxon>
        <taxon>Tracheophyta</taxon>
        <taxon>Spermatophyta</taxon>
        <taxon>Magnoliopsida</taxon>
        <taxon>Liliopsida</taxon>
        <taxon>Asparagales</taxon>
        <taxon>Orchidaceae</taxon>
        <taxon>Apostasioideae</taxon>
        <taxon>Apostasia</taxon>
    </lineage>
</organism>
<feature type="active site" evidence="6">
    <location>
        <position position="127"/>
    </location>
</feature>
<name>A0A2I0A3K5_9ASPA</name>
<dbReference type="PROSITE" id="PS51767">
    <property type="entry name" value="PEPTIDASE_A1"/>
    <property type="match status" value="1"/>
</dbReference>
<dbReference type="Pfam" id="PF14541">
    <property type="entry name" value="TAXi_C"/>
    <property type="match status" value="1"/>
</dbReference>